<dbReference type="Proteomes" id="UP000237846">
    <property type="component" value="Unassembled WGS sequence"/>
</dbReference>
<dbReference type="OrthoDB" id="9784388at2"/>
<dbReference type="RefSeq" id="WP_106252730.1">
    <property type="nucleotide sequence ID" value="NZ_PVZC01000010.1"/>
</dbReference>
<dbReference type="InterPro" id="IPR056003">
    <property type="entry name" value="CT398_CC_hairpin"/>
</dbReference>
<dbReference type="PANTHER" id="PTHR39082">
    <property type="entry name" value="PHOSPHOLIPASE C-BETA-2-RELATED"/>
    <property type="match status" value="1"/>
</dbReference>
<name>A0A2T0PU76_9ACTN</name>
<organism evidence="4 5">
    <name type="scientific">Allonocardiopsis opalescens</name>
    <dbReference type="NCBI Taxonomy" id="1144618"/>
    <lineage>
        <taxon>Bacteria</taxon>
        <taxon>Bacillati</taxon>
        <taxon>Actinomycetota</taxon>
        <taxon>Actinomycetes</taxon>
        <taxon>Streptosporangiales</taxon>
        <taxon>Allonocardiopsis</taxon>
    </lineage>
</organism>
<dbReference type="Gene3D" id="1.10.287.1490">
    <property type="match status" value="1"/>
</dbReference>
<evidence type="ECO:0000259" key="3">
    <source>
        <dbReference type="Pfam" id="PF24481"/>
    </source>
</evidence>
<dbReference type="AlphaFoldDB" id="A0A2T0PU76"/>
<gene>
    <name evidence="4" type="ORF">CLV72_110216</name>
</gene>
<proteinExistence type="predicted"/>
<evidence type="ECO:0000313" key="4">
    <source>
        <dbReference type="EMBL" id="PRX92455.1"/>
    </source>
</evidence>
<dbReference type="PANTHER" id="PTHR39082:SF1">
    <property type="entry name" value="SCAVENGER RECEPTOR CLASS A MEMBER 3"/>
    <property type="match status" value="1"/>
</dbReference>
<feature type="region of interest" description="Disordered" evidence="1">
    <location>
        <begin position="58"/>
        <end position="92"/>
    </location>
</feature>
<feature type="compositionally biased region" description="Basic and acidic residues" evidence="1">
    <location>
        <begin position="61"/>
        <end position="85"/>
    </location>
</feature>
<dbReference type="Pfam" id="PF24481">
    <property type="entry name" value="CT398_CC"/>
    <property type="match status" value="1"/>
</dbReference>
<dbReference type="EMBL" id="PVZC01000010">
    <property type="protein sequence ID" value="PRX92455.1"/>
    <property type="molecule type" value="Genomic_DNA"/>
</dbReference>
<dbReference type="InterPro" id="IPR052376">
    <property type="entry name" value="Oxidative_Scav/Glycosyltrans"/>
</dbReference>
<evidence type="ECO:0000256" key="1">
    <source>
        <dbReference type="SAM" id="MobiDB-lite"/>
    </source>
</evidence>
<feature type="domain" description="C4-type zinc ribbon" evidence="2">
    <location>
        <begin position="205"/>
        <end position="239"/>
    </location>
</feature>
<dbReference type="InterPro" id="IPR003743">
    <property type="entry name" value="Zf-RING_7"/>
</dbReference>
<reference evidence="4 5" key="1">
    <citation type="submission" date="2018-03" db="EMBL/GenBank/DDBJ databases">
        <title>Genomic Encyclopedia of Archaeal and Bacterial Type Strains, Phase II (KMG-II): from individual species to whole genera.</title>
        <authorList>
            <person name="Goeker M."/>
        </authorList>
    </citation>
    <scope>NUCLEOTIDE SEQUENCE [LARGE SCALE GENOMIC DNA]</scope>
    <source>
        <strain evidence="4 5">DSM 45601</strain>
    </source>
</reference>
<sequence length="247" mass="27455">MKADPAAQLRLLDLQSIDAGLDRLAHRRRTLPENAEAAALDARAAELRDAVVAAETSVSDLSREQAKAEGDVDQVRQRAERDQARLDGGQVSSPRELQNLQSEIASLRRRQNDLEEVVLEIMERLDDAQRRRDKALEERDAVIRERAAVEERRTAALADIEAEEGRIRPDRERIAAEIPADLGALYAKLREQFGGVGAAKLHRGRCDGCKLALSTVELNTIRASAPDEVIRCEECRRILVRTPDSGV</sequence>
<accession>A0A2T0PU76</accession>
<evidence type="ECO:0000259" key="2">
    <source>
        <dbReference type="Pfam" id="PF02591"/>
    </source>
</evidence>
<comment type="caution">
    <text evidence="4">The sequence shown here is derived from an EMBL/GenBank/DDBJ whole genome shotgun (WGS) entry which is preliminary data.</text>
</comment>
<protein>
    <submittedName>
        <fullName evidence="4">Uncharacterized protein</fullName>
    </submittedName>
</protein>
<keyword evidence="5" id="KW-1185">Reference proteome</keyword>
<evidence type="ECO:0000313" key="5">
    <source>
        <dbReference type="Proteomes" id="UP000237846"/>
    </source>
</evidence>
<feature type="domain" description="CT398-like coiled coil hairpin" evidence="3">
    <location>
        <begin position="14"/>
        <end position="194"/>
    </location>
</feature>
<dbReference type="Pfam" id="PF02591">
    <property type="entry name" value="Zn_ribbon_9"/>
    <property type="match status" value="1"/>
</dbReference>